<dbReference type="SUPFAM" id="SSF50969">
    <property type="entry name" value="YVTN repeat-like/Quinoprotein amine dehydrogenase"/>
    <property type="match status" value="1"/>
</dbReference>
<dbReference type="AlphaFoldDB" id="A0A3R9WDU7"/>
<dbReference type="RefSeq" id="WP_260472619.1">
    <property type="nucleotide sequence ID" value="NZ_RSDW01000001.1"/>
</dbReference>
<dbReference type="GO" id="GO:0003677">
    <property type="term" value="F:DNA binding"/>
    <property type="evidence" value="ECO:0007669"/>
    <property type="project" value="UniProtKB-KW"/>
</dbReference>
<gene>
    <name evidence="3" type="ORF">EDE15_0376</name>
</gene>
<evidence type="ECO:0000256" key="1">
    <source>
        <dbReference type="SAM" id="MobiDB-lite"/>
    </source>
</evidence>
<dbReference type="Proteomes" id="UP000269669">
    <property type="component" value="Unassembled WGS sequence"/>
</dbReference>
<dbReference type="PANTHER" id="PTHR47197:SF3">
    <property type="entry name" value="DIHYDRO-HEME D1 DEHYDROGENASE"/>
    <property type="match status" value="1"/>
</dbReference>
<comment type="caution">
    <text evidence="3">The sequence shown here is derived from an EMBL/GenBank/DDBJ whole genome shotgun (WGS) entry which is preliminary data.</text>
</comment>
<name>A0A3R9WDU7_9BACT</name>
<dbReference type="InterPro" id="IPR011044">
    <property type="entry name" value="Quino_amine_DH_bsu"/>
</dbReference>
<feature type="chain" id="PRO_5018654138" evidence="2">
    <location>
        <begin position="20"/>
        <end position="944"/>
    </location>
</feature>
<dbReference type="InterPro" id="IPR015943">
    <property type="entry name" value="WD40/YVTN_repeat-like_dom_sf"/>
</dbReference>
<evidence type="ECO:0000256" key="2">
    <source>
        <dbReference type="SAM" id="SignalP"/>
    </source>
</evidence>
<dbReference type="PANTHER" id="PTHR47197">
    <property type="entry name" value="PROTEIN NIRF"/>
    <property type="match status" value="1"/>
</dbReference>
<feature type="region of interest" description="Disordered" evidence="1">
    <location>
        <begin position="923"/>
        <end position="944"/>
    </location>
</feature>
<evidence type="ECO:0000313" key="3">
    <source>
        <dbReference type="EMBL" id="RSL14906.1"/>
    </source>
</evidence>
<accession>A0A3R9WDU7</accession>
<keyword evidence="3" id="KW-0238">DNA-binding</keyword>
<keyword evidence="4" id="KW-1185">Reference proteome</keyword>
<reference evidence="3 4" key="1">
    <citation type="submission" date="2018-12" db="EMBL/GenBank/DDBJ databases">
        <title>Sequencing of bacterial isolates from soil warming experiment in Harvard Forest, Massachusetts, USA.</title>
        <authorList>
            <person name="Deangelis K."/>
        </authorList>
    </citation>
    <scope>NUCLEOTIDE SEQUENCE [LARGE SCALE GENOMIC DNA]</scope>
    <source>
        <strain evidence="3 4">EB153</strain>
    </source>
</reference>
<sequence>MKKITGLLVVGLVGMSAVGACGQAIDLPTGKQIVGLVPGNPQRLNTLPISMAVSPDGRYVVTVNAGYGTFESKYMQSLAVLDTMTGAVADFPDGRTIVEAKQTLYSGLAFSGDGRHVYASMGSTTDPLGDGGKKVGNGVVVYGFSEGKIVPERMIKIPLQQLAPGRKTKLVGGVDGDMGVPFPAAIAVVRGASGGEKVLVADNLSDDVLLIDATTGMIEKRFDLAENDAVPSTYPVALAVSKDGARGFVALWNASEVVELDLKKNAVGRKLPLLKPTGATVAGTHPCALEITADGKTMYVALANRDAVAAVDLGAGQFSVKGYFDTRLPGQSYFGAEPSALALSPDGSRLYAANAMTDAIAVIDTRKLTAKAATKGMIEPIGFVPTEWMPMSMAFTGGKLYVATGKGKGTGPNNFGQRVTDSTPAKLKKNFTYIATLLYGSLAVLDAAALESDLPHGTAVVLESNRMKSAEEKIHFADGSQDHIKHVIYIIKENRTYDQVFGDLKQNGKRVGNGDDSLTMFGADITPNQHAMALQFGVMDNFYDSAEVSGGGHVWSNAAIGSDYLEKAWQQNYRGGQRSYDFEGMVAEGYPIQQKIPDVNEPTSGYLWGNLASHGKTLYHFGEYISSTFCSDKNAMTAVNSQEGAMPGETKVCVPKEIKPGEAIPEVWGGGVNKWPWAIPLLARNVATKPELVGHYAEEQADFNLKVPDQIRAEVFLRHLKGWVADKQAGKDTMPNFVMLRFPNDHTAGTTPGSPTPKSSVADNDLAIGRAVDAISHSPYWDDTAFFILEDDAQNGADHVDAHRSLALVVSKYSPRAVDGGAFVDSRFYTTVSMVRTMEMVLGLPPMNNNDAFSSAMESMFTGPGDQAPFTANYMNRDNGLIYTANAKTAPGAKESSKMDFRHADRADAQKLNVILWQDAMGDKPVPAQLKERRKKAKKDDDDD</sequence>
<protein>
    <submittedName>
        <fullName evidence="3">DNA-binding beta-propeller fold protein YncE</fullName>
    </submittedName>
</protein>
<keyword evidence="2" id="KW-0732">Signal</keyword>
<dbReference type="InterPro" id="IPR051200">
    <property type="entry name" value="Host-pathogen_enzymatic-act"/>
</dbReference>
<organism evidence="3 4">
    <name type="scientific">Edaphobacter aggregans</name>
    <dbReference type="NCBI Taxonomy" id="570835"/>
    <lineage>
        <taxon>Bacteria</taxon>
        <taxon>Pseudomonadati</taxon>
        <taxon>Acidobacteriota</taxon>
        <taxon>Terriglobia</taxon>
        <taxon>Terriglobales</taxon>
        <taxon>Acidobacteriaceae</taxon>
        <taxon>Edaphobacter</taxon>
    </lineage>
</organism>
<dbReference type="PROSITE" id="PS51257">
    <property type="entry name" value="PROKAR_LIPOPROTEIN"/>
    <property type="match status" value="1"/>
</dbReference>
<evidence type="ECO:0000313" key="4">
    <source>
        <dbReference type="Proteomes" id="UP000269669"/>
    </source>
</evidence>
<dbReference type="Gene3D" id="2.130.10.10">
    <property type="entry name" value="YVTN repeat-like/Quinoprotein amine dehydrogenase"/>
    <property type="match status" value="3"/>
</dbReference>
<proteinExistence type="predicted"/>
<dbReference type="Gene3D" id="3.40.720.10">
    <property type="entry name" value="Alkaline Phosphatase, subunit A"/>
    <property type="match status" value="1"/>
</dbReference>
<feature type="signal peptide" evidence="2">
    <location>
        <begin position="1"/>
        <end position="19"/>
    </location>
</feature>
<dbReference type="EMBL" id="RSDW01000001">
    <property type="protein sequence ID" value="RSL14906.1"/>
    <property type="molecule type" value="Genomic_DNA"/>
</dbReference>
<dbReference type="InterPro" id="IPR017850">
    <property type="entry name" value="Alkaline_phosphatase_core_sf"/>
</dbReference>